<proteinExistence type="predicted"/>
<dbReference type="Proteomes" id="UP000332933">
    <property type="component" value="Unassembled WGS sequence"/>
</dbReference>
<accession>A0A485KS30</accession>
<dbReference type="CDD" id="cd00821">
    <property type="entry name" value="PH"/>
    <property type="match status" value="1"/>
</dbReference>
<keyword evidence="5" id="KW-1185">Reference proteome</keyword>
<dbReference type="SUPFAM" id="SSF50729">
    <property type="entry name" value="PH domain-like"/>
    <property type="match status" value="2"/>
</dbReference>
<protein>
    <submittedName>
        <fullName evidence="4">Aste57867_10826 protein</fullName>
    </submittedName>
</protein>
<dbReference type="GO" id="GO:0005737">
    <property type="term" value="C:cytoplasm"/>
    <property type="evidence" value="ECO:0007669"/>
    <property type="project" value="TreeGrafter"/>
</dbReference>
<evidence type="ECO:0000313" key="3">
    <source>
        <dbReference type="EMBL" id="KAF0698562.1"/>
    </source>
</evidence>
<dbReference type="PANTHER" id="PTHR23509:SF10">
    <property type="entry name" value="LD21067P"/>
    <property type="match status" value="1"/>
</dbReference>
<dbReference type="Gene3D" id="2.30.29.30">
    <property type="entry name" value="Pleckstrin-homology domain (PH domain)/Phosphotyrosine-binding domain (PTB)"/>
    <property type="match status" value="1"/>
</dbReference>
<reference evidence="3" key="2">
    <citation type="submission" date="2019-06" db="EMBL/GenBank/DDBJ databases">
        <title>Genomics analysis of Aphanomyces spp. identifies a new class of oomycete effector associated with host adaptation.</title>
        <authorList>
            <person name="Gaulin E."/>
        </authorList>
    </citation>
    <scope>NUCLEOTIDE SEQUENCE</scope>
    <source>
        <strain evidence="3">CBS 578.67</strain>
    </source>
</reference>
<feature type="domain" description="PH" evidence="1">
    <location>
        <begin position="510"/>
        <end position="606"/>
    </location>
</feature>
<dbReference type="PROSITE" id="PS51043">
    <property type="entry name" value="DDHD"/>
    <property type="match status" value="1"/>
</dbReference>
<dbReference type="InterPro" id="IPR001849">
    <property type="entry name" value="PH_domain"/>
</dbReference>
<dbReference type="SMART" id="SM00233">
    <property type="entry name" value="PH"/>
    <property type="match status" value="2"/>
</dbReference>
<dbReference type="Pfam" id="PF02862">
    <property type="entry name" value="DDHD"/>
    <property type="match status" value="1"/>
</dbReference>
<dbReference type="EMBL" id="VJMH01005231">
    <property type="protein sequence ID" value="KAF0698562.1"/>
    <property type="molecule type" value="Genomic_DNA"/>
</dbReference>
<gene>
    <name evidence="4" type="primary">Aste57867_10826</name>
    <name evidence="3" type="ORF">As57867_010786</name>
    <name evidence="4" type="ORF">ASTE57867_10826</name>
</gene>
<evidence type="ECO:0000259" key="2">
    <source>
        <dbReference type="PROSITE" id="PS51043"/>
    </source>
</evidence>
<organism evidence="4 5">
    <name type="scientific">Aphanomyces stellatus</name>
    <dbReference type="NCBI Taxonomy" id="120398"/>
    <lineage>
        <taxon>Eukaryota</taxon>
        <taxon>Sar</taxon>
        <taxon>Stramenopiles</taxon>
        <taxon>Oomycota</taxon>
        <taxon>Saprolegniomycetes</taxon>
        <taxon>Saprolegniales</taxon>
        <taxon>Verrucalvaceae</taxon>
        <taxon>Aphanomyces</taxon>
    </lineage>
</organism>
<name>A0A485KS30_9STRA</name>
<dbReference type="PROSITE" id="PS50003">
    <property type="entry name" value="PH_DOMAIN"/>
    <property type="match status" value="1"/>
</dbReference>
<evidence type="ECO:0000313" key="5">
    <source>
        <dbReference type="Proteomes" id="UP000332933"/>
    </source>
</evidence>
<dbReference type="SMART" id="SM01127">
    <property type="entry name" value="DDHD"/>
    <property type="match status" value="1"/>
</dbReference>
<evidence type="ECO:0000313" key="4">
    <source>
        <dbReference type="EMBL" id="VFT87694.1"/>
    </source>
</evidence>
<evidence type="ECO:0000259" key="1">
    <source>
        <dbReference type="PROSITE" id="PS50003"/>
    </source>
</evidence>
<dbReference type="PANTHER" id="PTHR23509">
    <property type="entry name" value="PA-PL1 PHOSPHOLIPASE FAMILY"/>
    <property type="match status" value="1"/>
</dbReference>
<dbReference type="InterPro" id="IPR058055">
    <property type="entry name" value="PA-PLA1"/>
</dbReference>
<dbReference type="InterPro" id="IPR004177">
    <property type="entry name" value="DDHD_dom"/>
</dbReference>
<dbReference type="AlphaFoldDB" id="A0A485KS30"/>
<reference evidence="4 5" key="1">
    <citation type="submission" date="2019-03" db="EMBL/GenBank/DDBJ databases">
        <authorList>
            <person name="Gaulin E."/>
            <person name="Dumas B."/>
        </authorList>
    </citation>
    <scope>NUCLEOTIDE SEQUENCE [LARGE SCALE GENOMIC DNA]</scope>
    <source>
        <strain evidence="4">CBS 568.67</strain>
    </source>
</reference>
<dbReference type="InterPro" id="IPR011993">
    <property type="entry name" value="PH-like_dom_sf"/>
</dbReference>
<dbReference type="GO" id="GO:0004620">
    <property type="term" value="F:phospholipase activity"/>
    <property type="evidence" value="ECO:0007669"/>
    <property type="project" value="TreeGrafter"/>
</dbReference>
<dbReference type="EMBL" id="CAADRA010005252">
    <property type="protein sequence ID" value="VFT87694.1"/>
    <property type="molecule type" value="Genomic_DNA"/>
</dbReference>
<feature type="domain" description="DDHD" evidence="2">
    <location>
        <begin position="327"/>
        <end position="477"/>
    </location>
</feature>
<sequence length="735" mass="82704">MGVQLEAKYTVAKTTIIELDGLARHVESSAGQFAKAVDALQRGSDATKVDSNTISVVQSAFQAAMQALDACKSSVERSSEFIASNVKLTKDETTEAALASFPNASTKTEQVNDAPEMATDETIFHSGVYLPEHEAELELTDESAAQQAETFPTEILLENVNHLMFVVHGIGEHDDFVERKFDDEERQKGESSNFRELFSTVRDSLFSKEIPLSLEIVPVEWHAEVHQSGVDDVFDSICPENSKFMRGINRQLIMDVLYYSAPKYGQMIVDSVTKQMNDKYRNFMKSNPNWKGFVSIFAHSLGTLISYDMLTHDAGQVGANGVVFPGLNFAVENLFCAGSPVPIFSLSRGHLDFQDRKCTGGMRRPKVNHYYNLFHPADPIAYRVEPLVNVNMAQYPAVTLKESDSFKCKTFGEMVQVYDKLTEESKRAGDWEDARIDFQVRREGWDWVTGDLFAPFSHGVYWSSQDVVTIILMAICRPVVDILAKYLENQKPLPVLRPRRLVPFTPYKKIKIATTTLVRDGSTGEWATRAVFLARKRVYFANSASDVACSKKDSMWFTANSTVQEDPSDPLVFVFKPNNSTTAQKLKCSSEAQRQEWVDAIRKVLAECQSLKSPQYGHTVQTHGLELPSGTDVAFFDANLAGSLQSKGFLGWSNAWYVLTKTSLDCYKKCPAITDWEHFSIKNVFANPKHGHFRLVNRTGTSVTFKIKEQQQFTAWVQTMKEFENHMLTIEEECT</sequence>
<dbReference type="OrthoDB" id="69269at2759"/>
<dbReference type="GO" id="GO:0046872">
    <property type="term" value="F:metal ion binding"/>
    <property type="evidence" value="ECO:0007669"/>
    <property type="project" value="InterPro"/>
</dbReference>